<feature type="transmembrane region" description="Helical" evidence="1">
    <location>
        <begin position="25"/>
        <end position="44"/>
    </location>
</feature>
<evidence type="ECO:0000313" key="3">
    <source>
        <dbReference type="Proteomes" id="UP000199700"/>
    </source>
</evidence>
<evidence type="ECO:0000313" key="2">
    <source>
        <dbReference type="EMBL" id="SDR70449.1"/>
    </source>
</evidence>
<evidence type="ECO:0008006" key="4">
    <source>
        <dbReference type="Google" id="ProtNLM"/>
    </source>
</evidence>
<keyword evidence="1" id="KW-1133">Transmembrane helix</keyword>
<accession>A0A1H1L981</accession>
<keyword evidence="3" id="KW-1185">Reference proteome</keyword>
<sequence length="196" mass="21303">MVNSEIDRNSENNQPTIVRTTSSTVLFFVIAGLCVVGLGSIVVGDFTSRGLAVAGIPIAIITIVYVLYRFPRVELGHQELALINPLLSVRIPWNLVDGFDTHFGLGVRTHEKVYSSWPLAGRGKKMEKDEHGVRRLKDNPNPAVDTVLDRYSGLGDNELSNPRGERTITTRWNLGIIAALVAAVAWAAIGFAALPG</sequence>
<reference evidence="2" key="1">
    <citation type="submission" date="2016-10" db="EMBL/GenBank/DDBJ databases">
        <authorList>
            <person name="Varghese N."/>
            <person name="Submissions S."/>
        </authorList>
    </citation>
    <scope>NUCLEOTIDE SEQUENCE [LARGE SCALE GENOMIC DNA]</scope>
    <source>
        <strain evidence="2">DSM 22082</strain>
    </source>
</reference>
<dbReference type="EMBL" id="LT629739">
    <property type="protein sequence ID" value="SDR70449.1"/>
    <property type="molecule type" value="Genomic_DNA"/>
</dbReference>
<dbReference type="RefSeq" id="WP_231938953.1">
    <property type="nucleotide sequence ID" value="NZ_LT629739.1"/>
</dbReference>
<dbReference type="AlphaFoldDB" id="A0A1H1L981"/>
<gene>
    <name evidence="2" type="ORF">SAMN04489751_0143</name>
</gene>
<dbReference type="Proteomes" id="UP000199700">
    <property type="component" value="Chromosome"/>
</dbReference>
<feature type="transmembrane region" description="Helical" evidence="1">
    <location>
        <begin position="172"/>
        <end position="194"/>
    </location>
</feature>
<evidence type="ECO:0000256" key="1">
    <source>
        <dbReference type="SAM" id="Phobius"/>
    </source>
</evidence>
<feature type="transmembrane region" description="Helical" evidence="1">
    <location>
        <begin position="50"/>
        <end position="68"/>
    </location>
</feature>
<name>A0A1H1L981_BRESA</name>
<keyword evidence="1" id="KW-0472">Membrane</keyword>
<organism evidence="2 3">
    <name type="scientific">Brevibacterium sandarakinum</name>
    <dbReference type="NCBI Taxonomy" id="629680"/>
    <lineage>
        <taxon>Bacteria</taxon>
        <taxon>Bacillati</taxon>
        <taxon>Actinomycetota</taxon>
        <taxon>Actinomycetes</taxon>
        <taxon>Micrococcales</taxon>
        <taxon>Brevibacteriaceae</taxon>
        <taxon>Brevibacterium</taxon>
    </lineage>
</organism>
<proteinExistence type="predicted"/>
<keyword evidence="1" id="KW-0812">Transmembrane</keyword>
<protein>
    <recommendedName>
        <fullName evidence="4">PH domain-containing protein</fullName>
    </recommendedName>
</protein>